<evidence type="ECO:0000313" key="2">
    <source>
        <dbReference type="Proteomes" id="UP001497700"/>
    </source>
</evidence>
<organism evidence="1 2">
    <name type="scientific">Hypoxylon rubiginosum</name>
    <dbReference type="NCBI Taxonomy" id="110542"/>
    <lineage>
        <taxon>Eukaryota</taxon>
        <taxon>Fungi</taxon>
        <taxon>Dikarya</taxon>
        <taxon>Ascomycota</taxon>
        <taxon>Pezizomycotina</taxon>
        <taxon>Sordariomycetes</taxon>
        <taxon>Xylariomycetidae</taxon>
        <taxon>Xylariales</taxon>
        <taxon>Hypoxylaceae</taxon>
        <taxon>Hypoxylon</taxon>
    </lineage>
</organism>
<dbReference type="Proteomes" id="UP001497700">
    <property type="component" value="Unassembled WGS sequence"/>
</dbReference>
<name>A0ACB9YKX4_9PEZI</name>
<gene>
    <name evidence="1" type="ORF">F4820DRAFT_438448</name>
</gene>
<sequence length="438" mass="46050">MRAFFNLAVAAATAFIAQTIAAPMPIVVKPGTAGDIVMTKENTINGTHTPENPTTASNPLKISLVNNFGGGQLNVYVSGLDTNGAVVMLSDDGSWYYPNPAGSAAPVAIDSNANVAHPMNAQGQTTEFTLPDYLSSGRIWVAEGNLQFFTVAAADGSAQLVEPAAANPSDPSAAVNWGFVELTNTEEGGIYANISFVDFVGLVMGMTLTLGSGETQVVKGLQQDAVSAICSELKAQAAQDGQPWDKLCVTDASGNPLRILAPNLYLSIDPTSMSDYYDSYIDQVWEKYASEDLTINTQAAAGSVACRVSDNKLTCAGDNRAYPKPTIIDIWGCNSGPFGIQGADNDVHRAVVPRLCAAFYRTTLLMGGGDVQPSLASDSYYTSSPTSHYARIVHKYELDGKGYAFSYDDVNPDGQNEAGVVSGANPTTLELTVGGFAS</sequence>
<keyword evidence="2" id="KW-1185">Reference proteome</keyword>
<evidence type="ECO:0000313" key="1">
    <source>
        <dbReference type="EMBL" id="KAI4859891.1"/>
    </source>
</evidence>
<accession>A0ACB9YKX4</accession>
<dbReference type="EMBL" id="MU393608">
    <property type="protein sequence ID" value="KAI4859891.1"/>
    <property type="molecule type" value="Genomic_DNA"/>
</dbReference>
<reference evidence="1 2" key="1">
    <citation type="journal article" date="2022" name="New Phytol.">
        <title>Ecological generalism drives hyperdiversity of secondary metabolite gene clusters in xylarialean endophytes.</title>
        <authorList>
            <person name="Franco M.E.E."/>
            <person name="Wisecaver J.H."/>
            <person name="Arnold A.E."/>
            <person name="Ju Y.M."/>
            <person name="Slot J.C."/>
            <person name="Ahrendt S."/>
            <person name="Moore L.P."/>
            <person name="Eastman K.E."/>
            <person name="Scott K."/>
            <person name="Konkel Z."/>
            <person name="Mondo S.J."/>
            <person name="Kuo A."/>
            <person name="Hayes R.D."/>
            <person name="Haridas S."/>
            <person name="Andreopoulos B."/>
            <person name="Riley R."/>
            <person name="LaButti K."/>
            <person name="Pangilinan J."/>
            <person name="Lipzen A."/>
            <person name="Amirebrahimi M."/>
            <person name="Yan J."/>
            <person name="Adam C."/>
            <person name="Keymanesh K."/>
            <person name="Ng V."/>
            <person name="Louie K."/>
            <person name="Northen T."/>
            <person name="Drula E."/>
            <person name="Henrissat B."/>
            <person name="Hsieh H.M."/>
            <person name="Youens-Clark K."/>
            <person name="Lutzoni F."/>
            <person name="Miadlikowska J."/>
            <person name="Eastwood D.C."/>
            <person name="Hamelin R.C."/>
            <person name="Grigoriev I.V."/>
            <person name="U'Ren J.M."/>
        </authorList>
    </citation>
    <scope>NUCLEOTIDE SEQUENCE [LARGE SCALE GENOMIC DNA]</scope>
    <source>
        <strain evidence="1 2">CBS 119005</strain>
    </source>
</reference>
<keyword evidence="1" id="KW-0378">Hydrolase</keyword>
<proteinExistence type="predicted"/>
<comment type="caution">
    <text evidence="1">The sequence shown here is derived from an EMBL/GenBank/DDBJ whole genome shotgun (WGS) entry which is preliminary data.</text>
</comment>
<protein>
    <submittedName>
        <fullName evidence="1">Glycoside hydrolase family 64 protein</fullName>
    </submittedName>
</protein>